<organism evidence="2">
    <name type="scientific">marine metagenome</name>
    <dbReference type="NCBI Taxonomy" id="408172"/>
    <lineage>
        <taxon>unclassified sequences</taxon>
        <taxon>metagenomes</taxon>
        <taxon>ecological metagenomes</taxon>
    </lineage>
</organism>
<evidence type="ECO:0000256" key="1">
    <source>
        <dbReference type="SAM" id="MobiDB-lite"/>
    </source>
</evidence>
<evidence type="ECO:0008006" key="3">
    <source>
        <dbReference type="Google" id="ProtNLM"/>
    </source>
</evidence>
<proteinExistence type="predicted"/>
<reference evidence="2" key="1">
    <citation type="submission" date="2018-05" db="EMBL/GenBank/DDBJ databases">
        <authorList>
            <person name="Lanie J.A."/>
            <person name="Ng W.-L."/>
            <person name="Kazmierczak K.M."/>
            <person name="Andrzejewski T.M."/>
            <person name="Davidsen T.M."/>
            <person name="Wayne K.J."/>
            <person name="Tettelin H."/>
            <person name="Glass J.I."/>
            <person name="Rusch D."/>
            <person name="Podicherti R."/>
            <person name="Tsui H.-C.T."/>
            <person name="Winkler M.E."/>
        </authorList>
    </citation>
    <scope>NUCLEOTIDE SEQUENCE</scope>
</reference>
<dbReference type="CDD" id="cd06990">
    <property type="entry name" value="cupin_DUF861"/>
    <property type="match status" value="1"/>
</dbReference>
<dbReference type="InterPro" id="IPR011051">
    <property type="entry name" value="RmlC_Cupin_sf"/>
</dbReference>
<accession>A0A381UJ36</accession>
<dbReference type="SUPFAM" id="SSF51182">
    <property type="entry name" value="RmlC-like cupins"/>
    <property type="match status" value="1"/>
</dbReference>
<sequence>MSTLEKKSWSSPDGTLTPDKTHAANIKFGAVTLTKANMQPGWKWSECIKPLVETESCQAGHIGVLLQGQIHVVSDDGSELTVNAGDAYRLAPGHDAWVVGDEPALGVEFSTDNKEFAAWTRGEG</sequence>
<feature type="region of interest" description="Disordered" evidence="1">
    <location>
        <begin position="1"/>
        <end position="20"/>
    </location>
</feature>
<evidence type="ECO:0000313" key="2">
    <source>
        <dbReference type="EMBL" id="SVA28192.1"/>
    </source>
</evidence>
<protein>
    <recommendedName>
        <fullName evidence="3">Cupin</fullName>
    </recommendedName>
</protein>
<gene>
    <name evidence="2" type="ORF">METZ01_LOCUS81046</name>
</gene>
<dbReference type="AlphaFoldDB" id="A0A381UJ36"/>
<name>A0A381UJ36_9ZZZZ</name>
<dbReference type="EMBL" id="UINC01006548">
    <property type="protein sequence ID" value="SVA28192.1"/>
    <property type="molecule type" value="Genomic_DNA"/>
</dbReference>